<gene>
    <name evidence="1" type="ORF">PCL1606_42610</name>
</gene>
<accession>A0A0D5Y2Z4</accession>
<dbReference type="PATRIC" id="fig|587753.10.peg.4258"/>
<dbReference type="RefSeq" id="WP_045884679.1">
    <property type="nucleotide sequence ID" value="NZ_CP011110.1"/>
</dbReference>
<dbReference type="Proteomes" id="UP000032748">
    <property type="component" value="Chromosome"/>
</dbReference>
<sequence>MKAVVISSQNEIIAEVELSENAREVEVAGAVSIEGAPVNRRTYTVSRSKANLARAARMDLDTLIKHTYKGSDFYL</sequence>
<name>A0A0D5Y2Z4_9PSED</name>
<reference evidence="1 2" key="1">
    <citation type="journal article" date="2015" name="Mol. Plant Microbe Interact.">
        <title>Comparative Genomic Analysis of Pseudomonas chlororaphis PCL1606 Reveals New Insight into Antifungal Compounds Involved in Biocontrol.</title>
        <authorList>
            <person name="Calderon C.E."/>
            <person name="Ramos C."/>
            <person name="de Vicente A."/>
            <person name="Cazorla F.M."/>
        </authorList>
    </citation>
    <scope>NUCLEOTIDE SEQUENCE [LARGE SCALE GENOMIC DNA]</scope>
    <source>
        <strain evidence="1 2">PCL1606</strain>
    </source>
</reference>
<protein>
    <submittedName>
        <fullName evidence="1">Uncharacterized protein</fullName>
    </submittedName>
</protein>
<proteinExistence type="predicted"/>
<dbReference type="EMBL" id="CP011110">
    <property type="protein sequence ID" value="AKA25708.1"/>
    <property type="molecule type" value="Genomic_DNA"/>
</dbReference>
<dbReference type="OrthoDB" id="9959236at2"/>
<dbReference type="AlphaFoldDB" id="A0A0D5Y2Z4"/>
<evidence type="ECO:0000313" key="2">
    <source>
        <dbReference type="Proteomes" id="UP000032748"/>
    </source>
</evidence>
<evidence type="ECO:0000313" key="1">
    <source>
        <dbReference type="EMBL" id="AKA25708.1"/>
    </source>
</evidence>
<organism evidence="1 2">
    <name type="scientific">Pseudomonas chlororaphis</name>
    <dbReference type="NCBI Taxonomy" id="587753"/>
    <lineage>
        <taxon>Bacteria</taxon>
        <taxon>Pseudomonadati</taxon>
        <taxon>Pseudomonadota</taxon>
        <taxon>Gammaproteobacteria</taxon>
        <taxon>Pseudomonadales</taxon>
        <taxon>Pseudomonadaceae</taxon>
        <taxon>Pseudomonas</taxon>
    </lineage>
</organism>
<dbReference type="KEGG" id="pcz:PCL1606_42610"/>